<keyword evidence="2" id="KW-1185">Reference proteome</keyword>
<organism evidence="2 3">
    <name type="scientific">Schistosoma rodhaini</name>
    <dbReference type="NCBI Taxonomy" id="6188"/>
    <lineage>
        <taxon>Eukaryota</taxon>
        <taxon>Metazoa</taxon>
        <taxon>Spiralia</taxon>
        <taxon>Lophotrochozoa</taxon>
        <taxon>Platyhelminthes</taxon>
        <taxon>Trematoda</taxon>
        <taxon>Digenea</taxon>
        <taxon>Strigeidida</taxon>
        <taxon>Schistosomatoidea</taxon>
        <taxon>Schistosomatidae</taxon>
        <taxon>Schistosoma</taxon>
    </lineage>
</organism>
<accession>A0AA85EST3</accession>
<dbReference type="Pfam" id="PF09825">
    <property type="entry name" value="BPL_N"/>
    <property type="match status" value="1"/>
</dbReference>
<dbReference type="Proteomes" id="UP000050792">
    <property type="component" value="Unassembled WGS sequence"/>
</dbReference>
<evidence type="ECO:0000259" key="1">
    <source>
        <dbReference type="Pfam" id="PF09825"/>
    </source>
</evidence>
<reference evidence="2" key="1">
    <citation type="submission" date="2022-06" db="EMBL/GenBank/DDBJ databases">
        <authorList>
            <person name="Berger JAMES D."/>
            <person name="Berger JAMES D."/>
        </authorList>
    </citation>
    <scope>NUCLEOTIDE SEQUENCE [LARGE SCALE GENOMIC DNA]</scope>
</reference>
<dbReference type="InterPro" id="IPR029062">
    <property type="entry name" value="Class_I_gatase-like"/>
</dbReference>
<proteinExistence type="predicted"/>
<protein>
    <submittedName>
        <fullName evidence="3">BPL_N domain-containing protein</fullName>
    </submittedName>
</protein>
<dbReference type="WBParaSite" id="SRDH1_21980.1">
    <property type="protein sequence ID" value="SRDH1_21980.1"/>
    <property type="gene ID" value="SRDH1_21980"/>
</dbReference>
<reference evidence="3" key="2">
    <citation type="submission" date="2023-11" db="UniProtKB">
        <authorList>
            <consortium name="WormBaseParasite"/>
        </authorList>
    </citation>
    <scope>IDENTIFICATION</scope>
</reference>
<feature type="domain" description="Biotin-protein ligase N-terminal" evidence="1">
    <location>
        <begin position="29"/>
        <end position="257"/>
    </location>
</feature>
<evidence type="ECO:0000313" key="3">
    <source>
        <dbReference type="WBParaSite" id="SRDH1_21980.1"/>
    </source>
</evidence>
<sequence length="270" mass="30471">MVTTIKQLIHFNSILHYERCFIHLKNAFHYLTPSYSIEEVNSTEINHHNIQSDLLCFGGGYDLGYLKSLQLSGCIKVHHYIKEKMGRYLGICAGAYFACDYCSFDMNGPLEVYGDRHIKLFQGIGSGPIFPGFQYNTENGSYAVSIQAVSKNLIPQTAIVYYNGGCTFESVNWENSQILYTYSDNGKPAIIGSKLGNGCGILSGVHFEYDPYLLEKQLYNVDPKNNDNVATLKNYEFIETLKTNNSSRLKLFETLITLLLNPDNNSVLMK</sequence>
<evidence type="ECO:0000313" key="2">
    <source>
        <dbReference type="Proteomes" id="UP000050792"/>
    </source>
</evidence>
<dbReference type="InterPro" id="IPR019197">
    <property type="entry name" value="Biotin-prot_ligase_N"/>
</dbReference>
<dbReference type="SUPFAM" id="SSF52317">
    <property type="entry name" value="Class I glutamine amidotransferase-like"/>
    <property type="match status" value="1"/>
</dbReference>
<name>A0AA85EST3_9TREM</name>
<dbReference type="AlphaFoldDB" id="A0AA85EST3"/>